<evidence type="ECO:0000313" key="5">
    <source>
        <dbReference type="Proteomes" id="UP001374579"/>
    </source>
</evidence>
<dbReference type="InterPro" id="IPR045400">
    <property type="entry name" value="Wolframin_Cys-rich"/>
</dbReference>
<evidence type="ECO:0000313" key="4">
    <source>
        <dbReference type="EMBL" id="KAK7109670.1"/>
    </source>
</evidence>
<dbReference type="GO" id="GO:0005789">
    <property type="term" value="C:endoplasmic reticulum membrane"/>
    <property type="evidence" value="ECO:0007669"/>
    <property type="project" value="TreeGrafter"/>
</dbReference>
<dbReference type="InterPro" id="IPR045461">
    <property type="entry name" value="Wolframin_OB_fold"/>
</dbReference>
<feature type="domain" description="Wolframin OB-fold" evidence="2">
    <location>
        <begin position="674"/>
        <end position="777"/>
    </location>
</feature>
<feature type="transmembrane region" description="Helical" evidence="1">
    <location>
        <begin position="332"/>
        <end position="354"/>
    </location>
</feature>
<dbReference type="InterPro" id="IPR011990">
    <property type="entry name" value="TPR-like_helical_dom_sf"/>
</dbReference>
<dbReference type="PANTHER" id="PTHR13098">
    <property type="entry name" value="WOLFRAMIN"/>
    <property type="match status" value="1"/>
</dbReference>
<keyword evidence="5" id="KW-1185">Reference proteome</keyword>
<protein>
    <recommendedName>
        <fullName evidence="6">Wolframin</fullName>
    </recommendedName>
</protein>
<comment type="caution">
    <text evidence="4">The sequence shown here is derived from an EMBL/GenBank/DDBJ whole genome shotgun (WGS) entry which is preliminary data.</text>
</comment>
<feature type="transmembrane region" description="Helical" evidence="1">
    <location>
        <begin position="471"/>
        <end position="496"/>
    </location>
</feature>
<dbReference type="InterPro" id="IPR045458">
    <property type="entry name" value="Wolframin_Sel1-like_rpt"/>
</dbReference>
<feature type="domain" description="Wolframin cysteine-rich" evidence="3">
    <location>
        <begin position="572"/>
        <end position="672"/>
    </location>
</feature>
<feature type="transmembrane region" description="Helical" evidence="1">
    <location>
        <begin position="246"/>
        <end position="269"/>
    </location>
</feature>
<dbReference type="Pfam" id="PF20023">
    <property type="entry name" value="WSLR"/>
    <property type="match status" value="1"/>
</dbReference>
<dbReference type="Proteomes" id="UP001374579">
    <property type="component" value="Unassembled WGS sequence"/>
</dbReference>
<gene>
    <name evidence="4" type="ORF">V1264_013670</name>
</gene>
<keyword evidence="1" id="KW-1133">Transmembrane helix</keyword>
<feature type="transmembrane region" description="Helical" evidence="1">
    <location>
        <begin position="503"/>
        <end position="521"/>
    </location>
</feature>
<name>A0AAN9GK52_9CAEN</name>
<evidence type="ECO:0000259" key="2">
    <source>
        <dbReference type="Pfam" id="PF19913"/>
    </source>
</evidence>
<dbReference type="GO" id="GO:0030968">
    <property type="term" value="P:endoplasmic reticulum unfolded protein response"/>
    <property type="evidence" value="ECO:0007669"/>
    <property type="project" value="TreeGrafter"/>
</dbReference>
<dbReference type="Gene3D" id="1.25.40.10">
    <property type="entry name" value="Tetratricopeptide repeat domain"/>
    <property type="match status" value="1"/>
</dbReference>
<dbReference type="GO" id="GO:0055074">
    <property type="term" value="P:calcium ion homeostasis"/>
    <property type="evidence" value="ECO:0007669"/>
    <property type="project" value="TreeGrafter"/>
</dbReference>
<dbReference type="EMBL" id="JBAMIC010000003">
    <property type="protein sequence ID" value="KAK7109670.1"/>
    <property type="molecule type" value="Genomic_DNA"/>
</dbReference>
<dbReference type="Pfam" id="PF20053">
    <property type="entry name" value="WC-rich"/>
    <property type="match status" value="1"/>
</dbReference>
<keyword evidence="1" id="KW-0472">Membrane</keyword>
<reference evidence="4 5" key="1">
    <citation type="submission" date="2024-02" db="EMBL/GenBank/DDBJ databases">
        <title>Chromosome-scale genome assembly of the rough periwinkle Littorina saxatilis.</title>
        <authorList>
            <person name="De Jode A."/>
            <person name="Faria R."/>
            <person name="Formenti G."/>
            <person name="Sims Y."/>
            <person name="Smith T.P."/>
            <person name="Tracey A."/>
            <person name="Wood J.M.D."/>
            <person name="Zagrodzka Z.B."/>
            <person name="Johannesson K."/>
            <person name="Butlin R.K."/>
            <person name="Leder E.H."/>
        </authorList>
    </citation>
    <scope>NUCLEOTIDE SEQUENCE [LARGE SCALE GENOMIC DNA]</scope>
    <source>
        <strain evidence="4">Snail1</strain>
        <tissue evidence="4">Muscle</tissue>
    </source>
</reference>
<evidence type="ECO:0000256" key="1">
    <source>
        <dbReference type="SAM" id="Phobius"/>
    </source>
</evidence>
<evidence type="ECO:0008006" key="6">
    <source>
        <dbReference type="Google" id="ProtNLM"/>
    </source>
</evidence>
<proteinExistence type="predicted"/>
<dbReference type="PRINTS" id="PR02060">
    <property type="entry name" value="WOLFFAMILY"/>
</dbReference>
<dbReference type="AlphaFoldDB" id="A0AAN9GK52"/>
<dbReference type="InterPro" id="IPR026209">
    <property type="entry name" value="Wolframin_fam"/>
</dbReference>
<evidence type="ECO:0000259" key="3">
    <source>
        <dbReference type="Pfam" id="PF20053"/>
    </source>
</evidence>
<organism evidence="4 5">
    <name type="scientific">Littorina saxatilis</name>
    <dbReference type="NCBI Taxonomy" id="31220"/>
    <lineage>
        <taxon>Eukaryota</taxon>
        <taxon>Metazoa</taxon>
        <taxon>Spiralia</taxon>
        <taxon>Lophotrochozoa</taxon>
        <taxon>Mollusca</taxon>
        <taxon>Gastropoda</taxon>
        <taxon>Caenogastropoda</taxon>
        <taxon>Littorinimorpha</taxon>
        <taxon>Littorinoidea</taxon>
        <taxon>Littorinidae</taxon>
        <taxon>Littorina</taxon>
    </lineage>
</organism>
<dbReference type="Pfam" id="PF19913">
    <property type="entry name" value="WCOB"/>
    <property type="match status" value="1"/>
</dbReference>
<accession>A0AAN9GK52</accession>
<feature type="transmembrane region" description="Helical" evidence="1">
    <location>
        <begin position="221"/>
        <end position="240"/>
    </location>
</feature>
<dbReference type="PANTHER" id="PTHR13098:SF3">
    <property type="entry name" value="WOLFRAMIN"/>
    <property type="match status" value="1"/>
</dbReference>
<keyword evidence="1" id="KW-0812">Transmembrane</keyword>
<feature type="transmembrane region" description="Helical" evidence="1">
    <location>
        <begin position="398"/>
        <end position="421"/>
    </location>
</feature>
<feature type="transmembrane region" description="Helical" evidence="1">
    <location>
        <begin position="309"/>
        <end position="326"/>
    </location>
</feature>
<sequence>MADSSKNTVTEETVATWLQEADNGSEADQARLGSHFLSLADSGVDRDTNAANAIRWLIQASRQGNGEATTLLVKCTKTGTGITEQNAADVNWCVNTSSSEKKIRHAARSLFHRINRTHKDVISKDEYLDAISGLTDSVRQQKLLAAAGKRIGDEINENEFVKMLSKKIQGKVTLTSDELDNASASYKSAGVVTKVFVYPRQTASVLLDQGLEWASKEGLQFVMSMVPTNQIYILAMLFAYSFLTPAFVFLIVPLFVFYLSLVTLVVATLQMFYRKKKQKDATELAVVLQKFDVNINMDDTQSQYSWNSLTPYFVFFCTLPLMVISFALANKAYVPCSELFVLAAFMTGFCFIGLSDEHDKLTFLLLLAHTIGSLPVFLQNFPAIPLVTTVVKFLTEPFLAVYFGAGVHLNFSIPSLFYMVIPFFFIRLGMKKSWSGIHRVIIPHLVCYFWYNIMTASYPYTTWTGLGRATIGYLLLPILVPLSLLFVLLLIAYVIYKLTQTQVFGKIMVTALLLSIPILLTQTKSLFGSQVDKKLGSTKKIVMIVFAVLAVLPLIFIQVPQLTESKTLTLPWEEFQDLCVPKYKDNVPSFQLRCRAFTGTRVTWQGTFAWSKITKVENTAESVFKPLPSFVASPLFCIYGESNPECDESAMTSESFKYCKLMESTGRSCHLRNHDVYTFHIGVNVADVSLVLEAGNGFYTKVMALEVDDQLEFTGSLVDGLGTRSPTLKVNAIKVLNRELPKMMSVEQEEDEEFFYRVMHDGVRETLNFFFFPIFEYAASPN</sequence>
<feature type="transmembrane region" description="Helical" evidence="1">
    <location>
        <begin position="361"/>
        <end position="378"/>
    </location>
</feature>
<feature type="transmembrane region" description="Helical" evidence="1">
    <location>
        <begin position="541"/>
        <end position="559"/>
    </location>
</feature>